<evidence type="ECO:0000256" key="8">
    <source>
        <dbReference type="ARBA" id="ARBA00045204"/>
    </source>
</evidence>
<keyword evidence="7 9" id="KW-0472">Membrane</keyword>
<evidence type="ECO:0000256" key="6">
    <source>
        <dbReference type="ARBA" id="ARBA00022989"/>
    </source>
</evidence>
<dbReference type="STRING" id="1890683.A0A427YSH6"/>
<dbReference type="PANTHER" id="PTHR13202">
    <property type="entry name" value="MICROSOMAL SIGNAL PEPTIDASE 12 KDA SUBUNIT"/>
    <property type="match status" value="1"/>
</dbReference>
<comment type="function">
    <text evidence="8">Component of the signal peptidase complex (SPC) which catalyzes the cleavage of N-terminal signal sequences from nascent proteins as they are translocated into the lumen of the endoplasmic reticulum. Dispensable for SPC enzymatic activity.</text>
</comment>
<evidence type="ECO:0000256" key="7">
    <source>
        <dbReference type="ARBA" id="ARBA00023136"/>
    </source>
</evidence>
<sequence>MDYLPEPVTRWLEGRIDPTSQNLVETHAQTFLVVLTTIGFVASWFTQSVLVGLEVFTAGFVVLLLLAVPPWPFLNRHPIKFLPVRKPPSS</sequence>
<dbReference type="OrthoDB" id="263893at2759"/>
<feature type="transmembrane region" description="Helical" evidence="9">
    <location>
        <begin position="53"/>
        <end position="73"/>
    </location>
</feature>
<feature type="transmembrane region" description="Helical" evidence="9">
    <location>
        <begin position="28"/>
        <end position="46"/>
    </location>
</feature>
<protein>
    <recommendedName>
        <fullName evidence="3">Signal peptidase complex subunit 1</fullName>
    </recommendedName>
</protein>
<evidence type="ECO:0000256" key="2">
    <source>
        <dbReference type="ARBA" id="ARBA00005245"/>
    </source>
</evidence>
<comment type="subcellular location">
    <subcellularLocation>
        <location evidence="1">Endoplasmic reticulum membrane</location>
        <topology evidence="1">Multi-pass membrane protein</topology>
    </subcellularLocation>
</comment>
<evidence type="ECO:0000256" key="9">
    <source>
        <dbReference type="SAM" id="Phobius"/>
    </source>
</evidence>
<reference evidence="10 11" key="1">
    <citation type="submission" date="2018-11" db="EMBL/GenBank/DDBJ databases">
        <title>Genome sequence of Saitozyma podzolica DSM 27192.</title>
        <authorList>
            <person name="Aliyu H."/>
            <person name="Gorte O."/>
            <person name="Ochsenreither K."/>
        </authorList>
    </citation>
    <scope>NUCLEOTIDE SEQUENCE [LARGE SCALE GENOMIC DNA]</scope>
    <source>
        <strain evidence="10 11">DSM 27192</strain>
    </source>
</reference>
<evidence type="ECO:0000313" key="11">
    <source>
        <dbReference type="Proteomes" id="UP000279259"/>
    </source>
</evidence>
<dbReference type="GO" id="GO:0045047">
    <property type="term" value="P:protein targeting to ER"/>
    <property type="evidence" value="ECO:0007669"/>
    <property type="project" value="TreeGrafter"/>
</dbReference>
<dbReference type="AlphaFoldDB" id="A0A427YSH6"/>
<accession>A0A427YSH6</accession>
<evidence type="ECO:0000256" key="1">
    <source>
        <dbReference type="ARBA" id="ARBA00004477"/>
    </source>
</evidence>
<dbReference type="Proteomes" id="UP000279259">
    <property type="component" value="Unassembled WGS sequence"/>
</dbReference>
<evidence type="ECO:0000313" key="10">
    <source>
        <dbReference type="EMBL" id="RSH94083.1"/>
    </source>
</evidence>
<proteinExistence type="inferred from homology"/>
<dbReference type="InterPro" id="IPR009542">
    <property type="entry name" value="Spc1/SPCS1"/>
</dbReference>
<name>A0A427YSH6_9TREE</name>
<dbReference type="GO" id="GO:0005787">
    <property type="term" value="C:signal peptidase complex"/>
    <property type="evidence" value="ECO:0007669"/>
    <property type="project" value="InterPro"/>
</dbReference>
<gene>
    <name evidence="10" type="ORF">EHS25_006737</name>
</gene>
<keyword evidence="4 9" id="KW-0812">Transmembrane</keyword>
<evidence type="ECO:0000256" key="3">
    <source>
        <dbReference type="ARBA" id="ARBA00017059"/>
    </source>
</evidence>
<comment type="caution">
    <text evidence="10">The sequence shown here is derived from an EMBL/GenBank/DDBJ whole genome shotgun (WGS) entry which is preliminary data.</text>
</comment>
<evidence type="ECO:0000256" key="5">
    <source>
        <dbReference type="ARBA" id="ARBA00022824"/>
    </source>
</evidence>
<organism evidence="10 11">
    <name type="scientific">Saitozyma podzolica</name>
    <dbReference type="NCBI Taxonomy" id="1890683"/>
    <lineage>
        <taxon>Eukaryota</taxon>
        <taxon>Fungi</taxon>
        <taxon>Dikarya</taxon>
        <taxon>Basidiomycota</taxon>
        <taxon>Agaricomycotina</taxon>
        <taxon>Tremellomycetes</taxon>
        <taxon>Tremellales</taxon>
        <taxon>Trimorphomycetaceae</taxon>
        <taxon>Saitozyma</taxon>
    </lineage>
</organism>
<dbReference type="GO" id="GO:0006465">
    <property type="term" value="P:signal peptide processing"/>
    <property type="evidence" value="ECO:0007669"/>
    <property type="project" value="InterPro"/>
</dbReference>
<dbReference type="PANTHER" id="PTHR13202:SF0">
    <property type="entry name" value="SIGNAL PEPTIDASE COMPLEX SUBUNIT 1"/>
    <property type="match status" value="1"/>
</dbReference>
<keyword evidence="6 9" id="KW-1133">Transmembrane helix</keyword>
<keyword evidence="11" id="KW-1185">Reference proteome</keyword>
<dbReference type="EMBL" id="RSCD01000003">
    <property type="protein sequence ID" value="RSH94083.1"/>
    <property type="molecule type" value="Genomic_DNA"/>
</dbReference>
<comment type="similarity">
    <text evidence="2">Belongs to the SPCS1 family.</text>
</comment>
<keyword evidence="5" id="KW-0256">Endoplasmic reticulum</keyword>
<evidence type="ECO:0000256" key="4">
    <source>
        <dbReference type="ARBA" id="ARBA00022692"/>
    </source>
</evidence>
<dbReference type="Pfam" id="PF06645">
    <property type="entry name" value="SPC12"/>
    <property type="match status" value="1"/>
</dbReference>